<dbReference type="Proteomes" id="UP000179129">
    <property type="component" value="Unassembled WGS sequence"/>
</dbReference>
<comment type="caution">
    <text evidence="3">The sequence shown here is derived from an EMBL/GenBank/DDBJ whole genome shotgun (WGS) entry which is preliminary data.</text>
</comment>
<dbReference type="InterPro" id="IPR050345">
    <property type="entry name" value="Aliph_Amidase/BUP"/>
</dbReference>
<dbReference type="AlphaFoldDB" id="A0A1F5YRG5"/>
<dbReference type="PANTHER" id="PTHR43674">
    <property type="entry name" value="NITRILASE C965.09-RELATED"/>
    <property type="match status" value="1"/>
</dbReference>
<dbReference type="Pfam" id="PF00795">
    <property type="entry name" value="CN_hydrolase"/>
    <property type="match status" value="1"/>
</dbReference>
<evidence type="ECO:0000259" key="2">
    <source>
        <dbReference type="PROSITE" id="PS50263"/>
    </source>
</evidence>
<dbReference type="STRING" id="1817867.A3F83_13955"/>
<dbReference type="GO" id="GO:0033388">
    <property type="term" value="P:putrescine biosynthetic process from arginine"/>
    <property type="evidence" value="ECO:0007669"/>
    <property type="project" value="TreeGrafter"/>
</dbReference>
<sequence>MSEQSKAALQVSAAQMHWAKPLERNLELTVKYIREAAALGSRVLLLPEACLTGYYFPYAIKLSRSAVLAALDEACKASAQAEIWSIVGSIRAWKDTFLNLAHVIDPAGSVTYEYAKVQLAGADERKYCSPGNKVALFKIDDILCTMSICRDGRHPELFRLPAMLGAKIFFQPSCSSENLEAVTWKRVAGRAQQAAGPKAYIHHVVANTVGQSPDGKESSSGQSFIRDCTGLPLAEAGYYEETLITGVLDLDKATGFYAKQSAQFPEFLRPHWQAMLEEVKARAGLNPEEV</sequence>
<gene>
    <name evidence="3" type="ORF">A3F83_13955</name>
</gene>
<evidence type="ECO:0000313" key="3">
    <source>
        <dbReference type="EMBL" id="OGG02716.1"/>
    </source>
</evidence>
<dbReference type="InterPro" id="IPR036526">
    <property type="entry name" value="C-N_Hydrolase_sf"/>
</dbReference>
<dbReference type="PANTHER" id="PTHR43674:SF2">
    <property type="entry name" value="BETA-UREIDOPROPIONASE"/>
    <property type="match status" value="1"/>
</dbReference>
<dbReference type="InterPro" id="IPR003010">
    <property type="entry name" value="C-N_Hydrolase"/>
</dbReference>
<reference evidence="3 4" key="1">
    <citation type="journal article" date="2016" name="Nat. Commun.">
        <title>Thousands of microbial genomes shed light on interconnected biogeochemical processes in an aquifer system.</title>
        <authorList>
            <person name="Anantharaman K."/>
            <person name="Brown C.T."/>
            <person name="Hug L.A."/>
            <person name="Sharon I."/>
            <person name="Castelle C.J."/>
            <person name="Probst A.J."/>
            <person name="Thomas B.C."/>
            <person name="Singh A."/>
            <person name="Wilkins M.J."/>
            <person name="Karaoz U."/>
            <person name="Brodie E.L."/>
            <person name="Williams K.H."/>
            <person name="Hubbard S.S."/>
            <person name="Banfield J.F."/>
        </authorList>
    </citation>
    <scope>NUCLEOTIDE SEQUENCE [LARGE SCALE GENOMIC DNA]</scope>
</reference>
<feature type="domain" description="CN hydrolase" evidence="2">
    <location>
        <begin position="9"/>
        <end position="250"/>
    </location>
</feature>
<proteinExistence type="predicted"/>
<dbReference type="GO" id="GO:0050126">
    <property type="term" value="F:N-carbamoylputrescine amidase activity"/>
    <property type="evidence" value="ECO:0007669"/>
    <property type="project" value="TreeGrafter"/>
</dbReference>
<dbReference type="EMBL" id="MFIX01000175">
    <property type="protein sequence ID" value="OGG02716.1"/>
    <property type="molecule type" value="Genomic_DNA"/>
</dbReference>
<name>A0A1F5YRG5_9BACT</name>
<evidence type="ECO:0000256" key="1">
    <source>
        <dbReference type="ARBA" id="ARBA00022801"/>
    </source>
</evidence>
<evidence type="ECO:0000313" key="4">
    <source>
        <dbReference type="Proteomes" id="UP000179129"/>
    </source>
</evidence>
<protein>
    <recommendedName>
        <fullName evidence="2">CN hydrolase domain-containing protein</fullName>
    </recommendedName>
</protein>
<dbReference type="Gene3D" id="3.60.110.10">
    <property type="entry name" value="Carbon-nitrogen hydrolase"/>
    <property type="match status" value="1"/>
</dbReference>
<organism evidence="3 4">
    <name type="scientific">Candidatus Glassbacteria bacterium RIFCSPLOWO2_12_FULL_58_11</name>
    <dbReference type="NCBI Taxonomy" id="1817867"/>
    <lineage>
        <taxon>Bacteria</taxon>
        <taxon>Candidatus Glassiibacteriota</taxon>
    </lineage>
</organism>
<accession>A0A1F5YRG5</accession>
<keyword evidence="1" id="KW-0378">Hydrolase</keyword>
<dbReference type="PROSITE" id="PS50263">
    <property type="entry name" value="CN_HYDROLASE"/>
    <property type="match status" value="1"/>
</dbReference>
<dbReference type="CDD" id="cd07197">
    <property type="entry name" value="nitrilase"/>
    <property type="match status" value="1"/>
</dbReference>
<dbReference type="SUPFAM" id="SSF56317">
    <property type="entry name" value="Carbon-nitrogen hydrolase"/>
    <property type="match status" value="1"/>
</dbReference>